<reference evidence="1" key="1">
    <citation type="journal article" date="2014" name="Nat. Genet.">
        <title>Genome and transcriptome of the porcine whipworm Trichuris suis.</title>
        <authorList>
            <person name="Jex A.R."/>
            <person name="Nejsum P."/>
            <person name="Schwarz E.M."/>
            <person name="Hu L."/>
            <person name="Young N.D."/>
            <person name="Hall R.S."/>
            <person name="Korhonen P.K."/>
            <person name="Liao S."/>
            <person name="Thamsborg S."/>
            <person name="Xia J."/>
            <person name="Xu P."/>
            <person name="Wang S."/>
            <person name="Scheerlinck J.P."/>
            <person name="Hofmann A."/>
            <person name="Sternberg P.W."/>
            <person name="Wang J."/>
            <person name="Gasser R.B."/>
        </authorList>
    </citation>
    <scope>NUCLEOTIDE SEQUENCE [LARGE SCALE GENOMIC DNA]</scope>
    <source>
        <strain evidence="1">DCEP-RM93F</strain>
    </source>
</reference>
<accession>A0A085MVN3</accession>
<sequence>MSGKEPKQYAEMFRVPLCCSGEREDIIDIGETEVEAGQNFVNEPLKYLSGISESESHEREFEQSKRRDDSRFWDVFSVDGDLSVCFYKVDD</sequence>
<dbReference type="AlphaFoldDB" id="A0A085MVN3"/>
<name>A0A085MVN3_9BILA</name>
<dbReference type="Proteomes" id="UP000030758">
    <property type="component" value="Unassembled WGS sequence"/>
</dbReference>
<proteinExistence type="predicted"/>
<protein>
    <submittedName>
        <fullName evidence="1">Uncharacterized protein</fullName>
    </submittedName>
</protein>
<evidence type="ECO:0000313" key="1">
    <source>
        <dbReference type="EMBL" id="KFD61279.1"/>
    </source>
</evidence>
<organism evidence="1">
    <name type="scientific">Trichuris suis</name>
    <name type="common">pig whipworm</name>
    <dbReference type="NCBI Taxonomy" id="68888"/>
    <lineage>
        <taxon>Eukaryota</taxon>
        <taxon>Metazoa</taxon>
        <taxon>Ecdysozoa</taxon>
        <taxon>Nematoda</taxon>
        <taxon>Enoplea</taxon>
        <taxon>Dorylaimia</taxon>
        <taxon>Trichinellida</taxon>
        <taxon>Trichuridae</taxon>
        <taxon>Trichuris</taxon>
    </lineage>
</organism>
<gene>
    <name evidence="1" type="ORF">M514_26527</name>
</gene>
<dbReference type="EMBL" id="KL367628">
    <property type="protein sequence ID" value="KFD61279.1"/>
    <property type="molecule type" value="Genomic_DNA"/>
</dbReference>